<protein>
    <submittedName>
        <fullName evidence="3">DUF5357 family protein</fullName>
    </submittedName>
</protein>
<accession>A0ABV4X4G1</accession>
<evidence type="ECO:0000313" key="3">
    <source>
        <dbReference type="EMBL" id="MFB2877634.1"/>
    </source>
</evidence>
<keyword evidence="2" id="KW-0812">Transmembrane</keyword>
<comment type="caution">
    <text evidence="3">The sequence shown here is derived from an EMBL/GenBank/DDBJ whole genome shotgun (WGS) entry which is preliminary data.</text>
</comment>
<dbReference type="EMBL" id="JBHFNQ010000095">
    <property type="protein sequence ID" value="MFB2877634.1"/>
    <property type="molecule type" value="Genomic_DNA"/>
</dbReference>
<organism evidence="3 4">
    <name type="scientific">Floridaenema aerugineum BLCC-F46</name>
    <dbReference type="NCBI Taxonomy" id="3153654"/>
    <lineage>
        <taxon>Bacteria</taxon>
        <taxon>Bacillati</taxon>
        <taxon>Cyanobacteriota</taxon>
        <taxon>Cyanophyceae</taxon>
        <taxon>Oscillatoriophycideae</taxon>
        <taxon>Aerosakkonematales</taxon>
        <taxon>Aerosakkonemataceae</taxon>
        <taxon>Floridanema</taxon>
        <taxon>Floridanema aerugineum</taxon>
    </lineage>
</organism>
<feature type="transmembrane region" description="Helical" evidence="2">
    <location>
        <begin position="101"/>
        <end position="119"/>
    </location>
</feature>
<dbReference type="RefSeq" id="WP_413270732.1">
    <property type="nucleotide sequence ID" value="NZ_JBHFNQ010000095.1"/>
</dbReference>
<name>A0ABV4X4G1_9CYAN</name>
<keyword evidence="4" id="KW-1185">Reference proteome</keyword>
<keyword evidence="2" id="KW-0472">Membrane</keyword>
<evidence type="ECO:0000256" key="2">
    <source>
        <dbReference type="SAM" id="Phobius"/>
    </source>
</evidence>
<evidence type="ECO:0000313" key="4">
    <source>
        <dbReference type="Proteomes" id="UP001576774"/>
    </source>
</evidence>
<feature type="transmembrane region" description="Helical" evidence="2">
    <location>
        <begin position="140"/>
        <end position="160"/>
    </location>
</feature>
<sequence>MKKLIQNLLALVNLIKIPRTFSWQTVIPLSILFWIVAFLLGGLVGNLRLHNIFSFCGCLVILCGYAWFTVENPLIVQGFSLSTWILVEVICLFMASLQPKFAPFIWMIWPALSATFAAWPEFIAAERKLKNLKNEQRFKLLIWLLSHFVISCWINFSLIIQDWVLQYPSILADDLSQSDFVVKIQPFSRPTTGGERVLYAIERQLKTKLDGKIWVVAENWLKDANQLEKLLPQAKQRISGVKEKDLWKFRTKLAAQKTGYNLSMIAEWLGPSSNPHGYLLTKVCQVNPVTRQPTPVNHNLRRVRRKNNARVATTPQVRIIAKPVKIAHVQCQSVSKEIIEKNQEKKSPKV</sequence>
<feature type="coiled-coil region" evidence="1">
    <location>
        <begin position="217"/>
        <end position="244"/>
    </location>
</feature>
<proteinExistence type="predicted"/>
<feature type="transmembrane region" description="Helical" evidence="2">
    <location>
        <begin position="49"/>
        <end position="68"/>
    </location>
</feature>
<dbReference type="Pfam" id="PF17310">
    <property type="entry name" value="DUF5357"/>
    <property type="match status" value="1"/>
</dbReference>
<feature type="transmembrane region" description="Helical" evidence="2">
    <location>
        <begin position="21"/>
        <end position="43"/>
    </location>
</feature>
<reference evidence="3 4" key="1">
    <citation type="submission" date="2024-09" db="EMBL/GenBank/DDBJ databases">
        <title>Floridaenema gen nov. (Aerosakkonemataceae, Aerosakkonematales ord. nov., Cyanobacteria) from benthic tropical and subtropical fresh waters, with the description of four new species.</title>
        <authorList>
            <person name="Moretto J.A."/>
            <person name="Berthold D.E."/>
            <person name="Lefler F.W."/>
            <person name="Huang I.-S."/>
            <person name="Laughinghouse H. IV."/>
        </authorList>
    </citation>
    <scope>NUCLEOTIDE SEQUENCE [LARGE SCALE GENOMIC DNA]</scope>
    <source>
        <strain evidence="3 4">BLCC-F46</strain>
    </source>
</reference>
<evidence type="ECO:0000256" key="1">
    <source>
        <dbReference type="SAM" id="Coils"/>
    </source>
</evidence>
<feature type="transmembrane region" description="Helical" evidence="2">
    <location>
        <begin position="75"/>
        <end position="95"/>
    </location>
</feature>
<gene>
    <name evidence="3" type="ORF">ACE1CC_12340</name>
</gene>
<dbReference type="InterPro" id="IPR020360">
    <property type="entry name" value="Uncharacterised_alr2393"/>
</dbReference>
<dbReference type="Proteomes" id="UP001576774">
    <property type="component" value="Unassembled WGS sequence"/>
</dbReference>
<keyword evidence="1" id="KW-0175">Coiled coil</keyword>
<keyword evidence="2" id="KW-1133">Transmembrane helix</keyword>